<dbReference type="Proteomes" id="UP000062645">
    <property type="component" value="Chromosome"/>
</dbReference>
<dbReference type="OrthoDB" id="573608at2"/>
<accession>A0A0M5MMK9</accession>
<evidence type="ECO:0000313" key="2">
    <source>
        <dbReference type="Proteomes" id="UP000062645"/>
    </source>
</evidence>
<reference evidence="2" key="1">
    <citation type="submission" date="2015-07" db="EMBL/GenBank/DDBJ databases">
        <title>Genome Of Nitrogen-Fixing Cyanobacterium Nostoc piscinale CENA21 From Solimoes/Amazon River Floodplain Sediments And Comparative Genomics To Uncover Biosynthetic Natural Products Potential.</title>
        <authorList>
            <person name="Leao T.F."/>
            <person name="Leao P.N."/>
            <person name="Guimaraes P.I."/>
            <person name="de Melo A.G.C."/>
            <person name="Ramos R.T.J."/>
            <person name="Silva A."/>
            <person name="Fiore M.F."/>
            <person name="Schneider M.P.C."/>
        </authorList>
    </citation>
    <scope>NUCLEOTIDE SEQUENCE [LARGE SCALE GENOMIC DNA]</scope>
    <source>
        <strain evidence="2">CENA21</strain>
    </source>
</reference>
<reference evidence="1 2" key="2">
    <citation type="journal article" date="2016" name="Genome Announc.">
        <title>Draft Genome Sequence of the N2-Fixing Cyanobacterium Nostoc piscinale CENA21, Isolated from the Brazilian Amazon Floodplain.</title>
        <authorList>
            <person name="Leao T."/>
            <person name="Guimaraes P.I."/>
            <person name="de Melo A.G."/>
            <person name="Ramos R.T."/>
            <person name="Leao P.N."/>
            <person name="Silva A."/>
            <person name="Fiore M.F."/>
            <person name="Schneider M.P."/>
        </authorList>
    </citation>
    <scope>NUCLEOTIDE SEQUENCE [LARGE SCALE GENOMIC DNA]</scope>
    <source>
        <strain evidence="1 2">CENA21</strain>
    </source>
</reference>
<dbReference type="STRING" id="224013.ACX27_14285"/>
<dbReference type="PATRIC" id="fig|224013.5.peg.3452"/>
<protein>
    <submittedName>
        <fullName evidence="1">Transcriptional regulator</fullName>
    </submittedName>
</protein>
<gene>
    <name evidence="1" type="ORF">ACX27_14285</name>
</gene>
<proteinExistence type="predicted"/>
<dbReference type="RefSeq" id="WP_062293593.1">
    <property type="nucleotide sequence ID" value="NZ_CP012036.1"/>
</dbReference>
<organism evidence="1 2">
    <name type="scientific">Nostoc piscinale CENA21</name>
    <dbReference type="NCBI Taxonomy" id="224013"/>
    <lineage>
        <taxon>Bacteria</taxon>
        <taxon>Bacillati</taxon>
        <taxon>Cyanobacteriota</taxon>
        <taxon>Cyanophyceae</taxon>
        <taxon>Nostocales</taxon>
        <taxon>Nostocaceae</taxon>
        <taxon>Nostoc</taxon>
    </lineage>
</organism>
<dbReference type="KEGG" id="npz:ACX27_14285"/>
<name>A0A0M5MMK9_9NOSO</name>
<keyword evidence="2" id="KW-1185">Reference proteome</keyword>
<dbReference type="EMBL" id="CP012036">
    <property type="protein sequence ID" value="ALF53750.1"/>
    <property type="molecule type" value="Genomic_DNA"/>
</dbReference>
<evidence type="ECO:0000313" key="1">
    <source>
        <dbReference type="EMBL" id="ALF53750.1"/>
    </source>
</evidence>
<dbReference type="AlphaFoldDB" id="A0A0M5MMK9"/>
<sequence>MNINIDIPDEMRVYLEAQVMAGAYGSIGEYFLYLVKQDQKNKAQAKLEALLQVGINSPGQEVTPEYWQNLRSTVLEQNRIGNSSDT</sequence>